<sequence length="195" mass="21927">MPVVGLEKLYAAKIIKDDNTGVTFDTPIYLEGIKELSIKPKITTDDFYAENKLWLSESTLANVDVEADITDLNTANEVFLLGHKLAIEGGIIYSDDDKAPDVALLYKANKGNGKARYGILYKGTFSISDEQYKGKEGKSNFRAKKLKATFAPLHFNGRWKYKVDEEEGMTDEKFFKEVIIPTEKVETTEKAILDK</sequence>
<dbReference type="Pfam" id="PF04630">
    <property type="entry name" value="Phage_TTP_1"/>
    <property type="match status" value="1"/>
</dbReference>
<accession>A7GEE0</accession>
<proteinExistence type="predicted"/>
<dbReference type="NCBIfam" id="TIGR01603">
    <property type="entry name" value="maj_tail_phi13"/>
    <property type="match status" value="1"/>
</dbReference>
<gene>
    <name evidence="1" type="ordered locus">CLI_1892</name>
</gene>
<dbReference type="HOGENOM" id="CLU_080118_1_0_9"/>
<evidence type="ECO:0000313" key="1">
    <source>
        <dbReference type="EMBL" id="ABS40971.1"/>
    </source>
</evidence>
<organism evidence="1 2">
    <name type="scientific">Clostridium botulinum (strain Langeland / NCTC 10281 / Type F)</name>
    <dbReference type="NCBI Taxonomy" id="441772"/>
    <lineage>
        <taxon>Bacteria</taxon>
        <taxon>Bacillati</taxon>
        <taxon>Bacillota</taxon>
        <taxon>Clostridia</taxon>
        <taxon>Eubacteriales</taxon>
        <taxon>Clostridiaceae</taxon>
        <taxon>Clostridium</taxon>
    </lineage>
</organism>
<protein>
    <submittedName>
        <fullName evidence="1">Phage major tail protein, phi13 family</fullName>
    </submittedName>
</protein>
<reference evidence="2" key="1">
    <citation type="submission" date="2007-06" db="EMBL/GenBank/DDBJ databases">
        <authorList>
            <person name="Brinkac L.M."/>
            <person name="Daugherty S."/>
            <person name="Dodson R.J."/>
            <person name="Madupu R."/>
            <person name="Brown J.L."/>
            <person name="Bruce D."/>
            <person name="Detter C."/>
            <person name="Munk C."/>
            <person name="Smith L.A."/>
            <person name="Smith T.J."/>
            <person name="White O."/>
            <person name="Brettin T.S."/>
        </authorList>
    </citation>
    <scope>NUCLEOTIDE SEQUENCE [LARGE SCALE GENOMIC DNA]</scope>
    <source>
        <strain evidence="2">Langeland / NCTC 10281 / Type F</strain>
    </source>
</reference>
<dbReference type="KEGG" id="cbf:CLI_1892"/>
<evidence type="ECO:0000313" key="2">
    <source>
        <dbReference type="Proteomes" id="UP000002410"/>
    </source>
</evidence>
<name>A7GEE0_CLOBL</name>
<dbReference type="InterPro" id="IPR006724">
    <property type="entry name" value="Phage_TTP"/>
</dbReference>
<dbReference type="EMBL" id="CP000728">
    <property type="protein sequence ID" value="ABS40971.1"/>
    <property type="molecule type" value="Genomic_DNA"/>
</dbReference>
<dbReference type="InterPro" id="IPR006490">
    <property type="entry name" value="Maj_tail_phi13"/>
</dbReference>
<dbReference type="Proteomes" id="UP000002410">
    <property type="component" value="Chromosome"/>
</dbReference>
<dbReference type="AlphaFoldDB" id="A7GEE0"/>